<proteinExistence type="predicted"/>
<dbReference type="EMBL" id="CP096255">
    <property type="protein sequence ID" value="UPT90882.1"/>
    <property type="molecule type" value="Genomic_DNA"/>
</dbReference>
<dbReference type="SUPFAM" id="SSF51182">
    <property type="entry name" value="RmlC-like cupins"/>
    <property type="match status" value="1"/>
</dbReference>
<organism evidence="2 3">
    <name type="scientific">Bradyrhizobium barranii subsp. apii</name>
    <dbReference type="NCBI Taxonomy" id="2819348"/>
    <lineage>
        <taxon>Bacteria</taxon>
        <taxon>Pseudomonadati</taxon>
        <taxon>Pseudomonadota</taxon>
        <taxon>Alphaproteobacteria</taxon>
        <taxon>Hyphomicrobiales</taxon>
        <taxon>Nitrobacteraceae</taxon>
        <taxon>Bradyrhizobium</taxon>
        <taxon>Bradyrhizobium barranii</taxon>
    </lineage>
</organism>
<sequence length="175" mass="19095">MPDNLNPNDRRSTGAINAQEVFSPQQHLRPMNEYLTEVSDNAGDYCLIRCTLPAGAVVPMHSHADRETFYVVSGSINALQGDRWEELGPGDVFDVRDGAKHAWRNSSQLAASIICVTTTKMARFLQEISSSAAGSLPEEQARRFLKLVQANGYWLASPEENSAVGLTVNWSGGGD</sequence>
<protein>
    <submittedName>
        <fullName evidence="2">Cupin domain-containing protein</fullName>
    </submittedName>
</protein>
<dbReference type="InterPro" id="IPR013096">
    <property type="entry name" value="Cupin_2"/>
</dbReference>
<reference evidence="2" key="2">
    <citation type="submission" date="2022-04" db="EMBL/GenBank/DDBJ databases">
        <authorList>
            <person name="Bromfield E.S.P."/>
            <person name="Cloutier S."/>
        </authorList>
    </citation>
    <scope>NUCLEOTIDE SEQUENCE</scope>
    <source>
        <strain evidence="2">1S5</strain>
    </source>
</reference>
<gene>
    <name evidence="2" type="ORF">HAP41_0000019310</name>
</gene>
<dbReference type="InterPro" id="IPR011051">
    <property type="entry name" value="RmlC_Cupin_sf"/>
</dbReference>
<name>A0A8T5VNU8_9BRAD</name>
<dbReference type="AlphaFoldDB" id="A0A8T5VNU8"/>
<evidence type="ECO:0000313" key="3">
    <source>
        <dbReference type="Proteomes" id="UP000551709"/>
    </source>
</evidence>
<dbReference type="Gene3D" id="2.60.120.10">
    <property type="entry name" value="Jelly Rolls"/>
    <property type="match status" value="1"/>
</dbReference>
<dbReference type="InterPro" id="IPR014710">
    <property type="entry name" value="RmlC-like_jellyroll"/>
</dbReference>
<evidence type="ECO:0000256" key="1">
    <source>
        <dbReference type="ARBA" id="ARBA00022723"/>
    </source>
</evidence>
<evidence type="ECO:0000313" key="2">
    <source>
        <dbReference type="EMBL" id="UPT90882.1"/>
    </source>
</evidence>
<dbReference type="InterPro" id="IPR051610">
    <property type="entry name" value="GPI/OXD"/>
</dbReference>
<reference evidence="2" key="1">
    <citation type="journal article" date="2017" name="Syst. Appl. Microbiol.">
        <title>Soybeans inoculated with root zone soils of Canadian native legumes harbour diverse and novel Bradyrhizobium spp. that possess agricultural potential.</title>
        <authorList>
            <person name="Bromfield E.S.P."/>
            <person name="Cloutier S."/>
            <person name="Tambong J.T."/>
            <person name="Tran Thi T.V."/>
        </authorList>
    </citation>
    <scope>NUCLEOTIDE SEQUENCE</scope>
    <source>
        <strain evidence="2">1S5</strain>
    </source>
</reference>
<dbReference type="PANTHER" id="PTHR35848:SF6">
    <property type="entry name" value="CUPIN TYPE-2 DOMAIN-CONTAINING PROTEIN"/>
    <property type="match status" value="1"/>
</dbReference>
<dbReference type="Proteomes" id="UP000551709">
    <property type="component" value="Chromosome"/>
</dbReference>
<dbReference type="Pfam" id="PF07883">
    <property type="entry name" value="Cupin_2"/>
    <property type="match status" value="1"/>
</dbReference>
<dbReference type="GO" id="GO:0046872">
    <property type="term" value="F:metal ion binding"/>
    <property type="evidence" value="ECO:0007669"/>
    <property type="project" value="UniProtKB-KW"/>
</dbReference>
<dbReference type="CDD" id="cd02208">
    <property type="entry name" value="cupin_RmlC-like"/>
    <property type="match status" value="1"/>
</dbReference>
<keyword evidence="1" id="KW-0479">Metal-binding</keyword>
<accession>A0A8T5VNU8</accession>
<dbReference type="RefSeq" id="WP_166097971.1">
    <property type="nucleotide sequence ID" value="NZ_CP096255.1"/>
</dbReference>
<dbReference type="PANTHER" id="PTHR35848">
    <property type="entry name" value="OXALATE-BINDING PROTEIN"/>
    <property type="match status" value="1"/>
</dbReference>